<dbReference type="GO" id="GO:0005975">
    <property type="term" value="P:carbohydrate metabolic process"/>
    <property type="evidence" value="ECO:0007669"/>
    <property type="project" value="InterPro"/>
</dbReference>
<keyword evidence="8" id="KW-1185">Reference proteome</keyword>
<dbReference type="PROSITE" id="PS01027">
    <property type="entry name" value="GLYCOSYL_HYDROL_F39"/>
    <property type="match status" value="1"/>
</dbReference>
<feature type="signal peptide" evidence="5">
    <location>
        <begin position="1"/>
        <end position="19"/>
    </location>
</feature>
<dbReference type="InterPro" id="IPR017853">
    <property type="entry name" value="GH"/>
</dbReference>
<dbReference type="Gene3D" id="2.60.40.1500">
    <property type="entry name" value="Glycosyl hydrolase domain, family 39"/>
    <property type="match status" value="1"/>
</dbReference>
<dbReference type="SUPFAM" id="SSF51445">
    <property type="entry name" value="(Trans)glycosidases"/>
    <property type="match status" value="1"/>
</dbReference>
<accession>A0A9W2YBL6</accession>
<keyword evidence="5" id="KW-0732">Signal</keyword>
<evidence type="ECO:0000313" key="8">
    <source>
        <dbReference type="Proteomes" id="UP001165740"/>
    </source>
</evidence>
<keyword evidence="2" id="KW-0378">Hydrolase</keyword>
<evidence type="ECO:0000256" key="3">
    <source>
        <dbReference type="ARBA" id="ARBA00023295"/>
    </source>
</evidence>
<dbReference type="GeneID" id="106079208"/>
<evidence type="ECO:0000259" key="6">
    <source>
        <dbReference type="Pfam" id="PF01229"/>
    </source>
</evidence>
<dbReference type="PRINTS" id="PR00745">
    <property type="entry name" value="GLHYDRLASE39"/>
</dbReference>
<reference evidence="9 10" key="1">
    <citation type="submission" date="2025-04" db="UniProtKB">
        <authorList>
            <consortium name="RefSeq"/>
        </authorList>
    </citation>
    <scope>IDENTIFICATION</scope>
</reference>
<keyword evidence="3" id="KW-0326">Glycosidase</keyword>
<organism evidence="8 10">
    <name type="scientific">Biomphalaria glabrata</name>
    <name type="common">Bloodfluke planorb</name>
    <name type="synonym">Freshwater snail</name>
    <dbReference type="NCBI Taxonomy" id="6526"/>
    <lineage>
        <taxon>Eukaryota</taxon>
        <taxon>Metazoa</taxon>
        <taxon>Spiralia</taxon>
        <taxon>Lophotrochozoa</taxon>
        <taxon>Mollusca</taxon>
        <taxon>Gastropoda</taxon>
        <taxon>Heterobranchia</taxon>
        <taxon>Euthyneura</taxon>
        <taxon>Panpulmonata</taxon>
        <taxon>Hygrophila</taxon>
        <taxon>Lymnaeoidea</taxon>
        <taxon>Planorbidae</taxon>
        <taxon>Biomphalaria</taxon>
    </lineage>
</organism>
<evidence type="ECO:0000259" key="7">
    <source>
        <dbReference type="Pfam" id="PF21200"/>
    </source>
</evidence>
<dbReference type="Gene3D" id="3.20.20.80">
    <property type="entry name" value="Glycosidases"/>
    <property type="match status" value="1"/>
</dbReference>
<dbReference type="Pfam" id="PF21200">
    <property type="entry name" value="Glyco_hydro_39_C"/>
    <property type="match status" value="1"/>
</dbReference>
<sequence length="650" mass="74035">MAPTVFFLMLQLCLVMTQSELNIFINSSDVRGQLTQFWRNTGFCPPAPHSEAANYDLSFDMQQNLAYIGAVPFSGITHVRVHWLFELVHVESIAVNGPVYNFTELDKFVSLIHENELYLIFELMGNPSGVYTDMENKTQVYWWRDLVAQTAQRYITQYGVDYVREWKFETWNEPDCHDFDQLTMTVQGFLNYYDACSEGLKLADSSLVFGGPGDGCGLLRDSRDALYAEALFNHTVRGINYFTGETKVRIDFISLHEKGQGGTALSILTEEIVAVDAINLKYPELNGKPFYNDEADPLVGWNKSFTWRADVTYAALVVKIISQHQNMLKARDNPLIANYALLSNDNGFLSYFPNQFTQRTLLARFQMNLTQPHYVTFVRKPVYMVMGMLALLGERQLHVDISMTPSTTVSNTSDYGCISTVHEPNITVNSSDSWQQTVLIYGAPDINATVTYADLNLQWYLIPPPGVTSLKLKFYYLYNGGSNPYDAWVGLFNSTAYPTLKQFAYLRDLEDPYDSIMDVKVTAGYILLPPRFQVLEPHIILMHLCSKPLLPPEKVIKLKCMNITQGQVLIVWSDSNIHTKCLARYDVELSLNGPSGPFTKINPRHSVVTAFIYETDSESKVEGYYRVRAVDYWNRGGDYSDPVQYKVQKR</sequence>
<name>A0A9W2YBL6_BIOGL</name>
<evidence type="ECO:0000256" key="2">
    <source>
        <dbReference type="ARBA" id="ARBA00022801"/>
    </source>
</evidence>
<dbReference type="PANTHER" id="PTHR12631:SF8">
    <property type="entry name" value="ALPHA-L-IDURONIDASE"/>
    <property type="match status" value="1"/>
</dbReference>
<dbReference type="RefSeq" id="XP_055860166.1">
    <property type="nucleotide sequence ID" value="XM_056004191.1"/>
</dbReference>
<dbReference type="AlphaFoldDB" id="A0A9W2YBL6"/>
<feature type="domain" description="Glycosyl hydrolases family 39 N-terminal catalytic" evidence="6">
    <location>
        <begin position="25"/>
        <end position="515"/>
    </location>
</feature>
<dbReference type="Proteomes" id="UP001165740">
    <property type="component" value="Chromosome 11"/>
</dbReference>
<dbReference type="InterPro" id="IPR049166">
    <property type="entry name" value="GH39_cat"/>
</dbReference>
<dbReference type="Pfam" id="PF01229">
    <property type="entry name" value="Glyco_hydro_39"/>
    <property type="match status" value="1"/>
</dbReference>
<dbReference type="RefSeq" id="XP_055860167.1">
    <property type="nucleotide sequence ID" value="XM_056004192.1"/>
</dbReference>
<dbReference type="GO" id="GO:0003940">
    <property type="term" value="F:L-iduronidase activity"/>
    <property type="evidence" value="ECO:0007669"/>
    <property type="project" value="TreeGrafter"/>
</dbReference>
<gene>
    <name evidence="9 10 11 12" type="primary">LOC106079208</name>
</gene>
<proteinExistence type="inferred from homology"/>
<dbReference type="PANTHER" id="PTHR12631">
    <property type="entry name" value="ALPHA-L-IDURONIDASE"/>
    <property type="match status" value="1"/>
</dbReference>
<dbReference type="InterPro" id="IPR013783">
    <property type="entry name" value="Ig-like_fold"/>
</dbReference>
<dbReference type="OrthoDB" id="15153at2759"/>
<dbReference type="InterPro" id="IPR049167">
    <property type="entry name" value="GH39_C"/>
</dbReference>
<evidence type="ECO:0000256" key="4">
    <source>
        <dbReference type="PIRSR" id="PIRSR600514-1"/>
    </source>
</evidence>
<evidence type="ECO:0000313" key="9">
    <source>
        <dbReference type="RefSeq" id="XP_055860165.1"/>
    </source>
</evidence>
<comment type="similarity">
    <text evidence="1">Belongs to the glycosyl hydrolase 39 family.</text>
</comment>
<dbReference type="Gene3D" id="2.60.40.10">
    <property type="entry name" value="Immunoglobulins"/>
    <property type="match status" value="1"/>
</dbReference>
<protein>
    <submittedName>
        <fullName evidence="9 10">Alpha-L-iduronidase-like</fullName>
    </submittedName>
</protein>
<evidence type="ECO:0000256" key="1">
    <source>
        <dbReference type="ARBA" id="ARBA00008875"/>
    </source>
</evidence>
<dbReference type="SUPFAM" id="SSF51011">
    <property type="entry name" value="Glycosyl hydrolase domain"/>
    <property type="match status" value="1"/>
</dbReference>
<evidence type="ECO:0000313" key="12">
    <source>
        <dbReference type="RefSeq" id="XP_055860168.1"/>
    </source>
</evidence>
<feature type="domain" description="Alpha-L-iduronidase C-terminal" evidence="7">
    <location>
        <begin position="558"/>
        <end position="646"/>
    </location>
</feature>
<dbReference type="InterPro" id="IPR000514">
    <property type="entry name" value="Glyco_hydro_39"/>
</dbReference>
<dbReference type="InterPro" id="IPR049165">
    <property type="entry name" value="GH39_as"/>
</dbReference>
<feature type="active site" description="Proton donor" evidence="4">
    <location>
        <position position="173"/>
    </location>
</feature>
<dbReference type="InterPro" id="IPR051923">
    <property type="entry name" value="Glycosyl_Hydrolase_39"/>
</dbReference>
<evidence type="ECO:0000313" key="11">
    <source>
        <dbReference type="RefSeq" id="XP_055860167.1"/>
    </source>
</evidence>
<dbReference type="RefSeq" id="XP_055860168.1">
    <property type="nucleotide sequence ID" value="XM_056004193.1"/>
</dbReference>
<evidence type="ECO:0000256" key="5">
    <source>
        <dbReference type="SAM" id="SignalP"/>
    </source>
</evidence>
<feature type="chain" id="PRO_5044702296" evidence="5">
    <location>
        <begin position="20"/>
        <end position="650"/>
    </location>
</feature>
<dbReference type="RefSeq" id="XP_055860165.1">
    <property type="nucleotide sequence ID" value="XM_056004190.1"/>
</dbReference>
<evidence type="ECO:0000313" key="10">
    <source>
        <dbReference type="RefSeq" id="XP_055860166.1"/>
    </source>
</evidence>
<dbReference type="OMA" id="RYETWNE"/>